<evidence type="ECO:0000256" key="1">
    <source>
        <dbReference type="SAM" id="MobiDB-lite"/>
    </source>
</evidence>
<proteinExistence type="predicted"/>
<feature type="region of interest" description="Disordered" evidence="1">
    <location>
        <begin position="169"/>
        <end position="218"/>
    </location>
</feature>
<dbReference type="OMA" id="AAQDYLH"/>
<accession>A0A4Q9N2I3</accession>
<dbReference type="OrthoDB" id="3269666at2759"/>
<evidence type="ECO:0000313" key="2">
    <source>
        <dbReference type="EMBL" id="TBU34744.1"/>
    </source>
</evidence>
<reference evidence="2" key="1">
    <citation type="submission" date="2019-01" db="EMBL/GenBank/DDBJ databases">
        <title>Draft genome sequences of three monokaryotic isolates of the white-rot basidiomycete fungus Dichomitus squalens.</title>
        <authorList>
            <consortium name="DOE Joint Genome Institute"/>
            <person name="Lopez S.C."/>
            <person name="Andreopoulos B."/>
            <person name="Pangilinan J."/>
            <person name="Lipzen A."/>
            <person name="Riley R."/>
            <person name="Ahrendt S."/>
            <person name="Ng V."/>
            <person name="Barry K."/>
            <person name="Daum C."/>
            <person name="Grigoriev I.V."/>
            <person name="Hilden K.S."/>
            <person name="Makela M.R."/>
            <person name="de Vries R.P."/>
        </authorList>
    </citation>
    <scope>NUCLEOTIDE SEQUENCE [LARGE SCALE GENOMIC DNA]</scope>
    <source>
        <strain evidence="2">OM18370.1</strain>
    </source>
</reference>
<dbReference type="Proteomes" id="UP000292957">
    <property type="component" value="Unassembled WGS sequence"/>
</dbReference>
<sequence>MSSATLPTGPSDARYSTTAAVAEIEASNATLSTQVQQNANQLHAAATNAARTAEFKEPQAASAVDQLEQGLSQKTNVAASEGAYDVESAKASATGYVEQAKNIAGNVFTTAQSYASGIPPATNGAAAGIGATVQSALQTGKEYLASAQAAAQPYIETAAGTAHATIEKAKGAVSPSTQTGASVSGKPSDVPASTASLESGPHVVDTPYSAGESKVAEL</sequence>
<dbReference type="AlphaFoldDB" id="A0A4Q9N2I3"/>
<gene>
    <name evidence="2" type="ORF">BD311DRAFT_682882</name>
</gene>
<protein>
    <submittedName>
        <fullName evidence="2">Uncharacterized protein</fullName>
    </submittedName>
</protein>
<dbReference type="EMBL" id="ML143388">
    <property type="protein sequence ID" value="TBU34744.1"/>
    <property type="molecule type" value="Genomic_DNA"/>
</dbReference>
<organism evidence="2">
    <name type="scientific">Dichomitus squalens</name>
    <dbReference type="NCBI Taxonomy" id="114155"/>
    <lineage>
        <taxon>Eukaryota</taxon>
        <taxon>Fungi</taxon>
        <taxon>Dikarya</taxon>
        <taxon>Basidiomycota</taxon>
        <taxon>Agaricomycotina</taxon>
        <taxon>Agaricomycetes</taxon>
        <taxon>Polyporales</taxon>
        <taxon>Polyporaceae</taxon>
        <taxon>Dichomitus</taxon>
    </lineage>
</organism>
<name>A0A4Q9N2I3_9APHY</name>